<proteinExistence type="inferred from homology"/>
<evidence type="ECO:0000256" key="2">
    <source>
        <dbReference type="ARBA" id="ARBA00022670"/>
    </source>
</evidence>
<feature type="region of interest" description="Disordered" evidence="4">
    <location>
        <begin position="33"/>
        <end position="58"/>
    </location>
</feature>
<dbReference type="PANTHER" id="PTHR31470:SF46">
    <property type="entry name" value="ULP1 PROTEASE FAMILY, C-TERMINAL CATALYTIC DOMAIN CONTAINING PROTEIN"/>
    <property type="match status" value="1"/>
</dbReference>
<dbReference type="PROSITE" id="PS50600">
    <property type="entry name" value="ULP_PROTEASE"/>
    <property type="match status" value="1"/>
</dbReference>
<dbReference type="InterPro" id="IPR003653">
    <property type="entry name" value="Peptidase_C48_C"/>
</dbReference>
<dbReference type="PANTHER" id="PTHR31470">
    <property type="entry name" value="CYSTEINE PROTEINASES SUPERFAMILY PROTEIN-RELATED-RELATED"/>
    <property type="match status" value="1"/>
</dbReference>
<dbReference type="EMBL" id="AYRZ02000010">
    <property type="protein sequence ID" value="PHT70856.1"/>
    <property type="molecule type" value="Genomic_DNA"/>
</dbReference>
<keyword evidence="3" id="KW-0378">Hydrolase</keyword>
<evidence type="ECO:0000259" key="5">
    <source>
        <dbReference type="PROSITE" id="PS50600"/>
    </source>
</evidence>
<accession>A0A2G2YM97</accession>
<dbReference type="Pfam" id="PF02902">
    <property type="entry name" value="Peptidase_C48"/>
    <property type="match status" value="1"/>
</dbReference>
<dbReference type="SUPFAM" id="SSF54001">
    <property type="entry name" value="Cysteine proteinases"/>
    <property type="match status" value="1"/>
</dbReference>
<reference evidence="6 7" key="1">
    <citation type="journal article" date="2014" name="Nat. Genet.">
        <title>Genome sequence of the hot pepper provides insights into the evolution of pungency in Capsicum species.</title>
        <authorList>
            <person name="Kim S."/>
            <person name="Park M."/>
            <person name="Yeom S.I."/>
            <person name="Kim Y.M."/>
            <person name="Lee J.M."/>
            <person name="Lee H.A."/>
            <person name="Seo E."/>
            <person name="Choi J."/>
            <person name="Cheong K."/>
            <person name="Kim K.T."/>
            <person name="Jung K."/>
            <person name="Lee G.W."/>
            <person name="Oh S.K."/>
            <person name="Bae C."/>
            <person name="Kim S.B."/>
            <person name="Lee H.Y."/>
            <person name="Kim S.Y."/>
            <person name="Kim M.S."/>
            <person name="Kang B.C."/>
            <person name="Jo Y.D."/>
            <person name="Yang H.B."/>
            <person name="Jeong H.J."/>
            <person name="Kang W.H."/>
            <person name="Kwon J.K."/>
            <person name="Shin C."/>
            <person name="Lim J.Y."/>
            <person name="Park J.H."/>
            <person name="Huh J.H."/>
            <person name="Kim J.S."/>
            <person name="Kim B.D."/>
            <person name="Cohen O."/>
            <person name="Paran I."/>
            <person name="Suh M.C."/>
            <person name="Lee S.B."/>
            <person name="Kim Y.K."/>
            <person name="Shin Y."/>
            <person name="Noh S.J."/>
            <person name="Park J."/>
            <person name="Seo Y.S."/>
            <person name="Kwon S.Y."/>
            <person name="Kim H.A."/>
            <person name="Park J.M."/>
            <person name="Kim H.J."/>
            <person name="Choi S.B."/>
            <person name="Bosland P.W."/>
            <person name="Reeves G."/>
            <person name="Jo S.H."/>
            <person name="Lee B.W."/>
            <person name="Cho H.T."/>
            <person name="Choi H.S."/>
            <person name="Lee M.S."/>
            <person name="Yu Y."/>
            <person name="Do Choi Y."/>
            <person name="Park B.S."/>
            <person name="van Deynze A."/>
            <person name="Ashrafi H."/>
            <person name="Hill T."/>
            <person name="Kim W.T."/>
            <person name="Pai H.S."/>
            <person name="Ahn H.K."/>
            <person name="Yeam I."/>
            <person name="Giovannoni J.J."/>
            <person name="Rose J.K."/>
            <person name="Sorensen I."/>
            <person name="Lee S.J."/>
            <person name="Kim R.W."/>
            <person name="Choi I.Y."/>
            <person name="Choi B.S."/>
            <person name="Lim J.S."/>
            <person name="Lee Y.H."/>
            <person name="Choi D."/>
        </authorList>
    </citation>
    <scope>NUCLEOTIDE SEQUENCE [LARGE SCALE GENOMIC DNA]</scope>
    <source>
        <strain evidence="7">cv. CM334</strain>
    </source>
</reference>
<name>A0A2G2YM97_CAPAN</name>
<dbReference type="Gramene" id="PHT70856">
    <property type="protein sequence ID" value="PHT70856"/>
    <property type="gene ID" value="T459_25960"/>
</dbReference>
<keyword evidence="2" id="KW-0645">Protease</keyword>
<protein>
    <recommendedName>
        <fullName evidence="5">Ubiquitin-like protease family profile domain-containing protein</fullName>
    </recommendedName>
</protein>
<organism evidence="6 7">
    <name type="scientific">Capsicum annuum</name>
    <name type="common">Capsicum pepper</name>
    <dbReference type="NCBI Taxonomy" id="4072"/>
    <lineage>
        <taxon>Eukaryota</taxon>
        <taxon>Viridiplantae</taxon>
        <taxon>Streptophyta</taxon>
        <taxon>Embryophyta</taxon>
        <taxon>Tracheophyta</taxon>
        <taxon>Spermatophyta</taxon>
        <taxon>Magnoliopsida</taxon>
        <taxon>eudicotyledons</taxon>
        <taxon>Gunneridae</taxon>
        <taxon>Pentapetalae</taxon>
        <taxon>asterids</taxon>
        <taxon>lamiids</taxon>
        <taxon>Solanales</taxon>
        <taxon>Solanaceae</taxon>
        <taxon>Solanoideae</taxon>
        <taxon>Capsiceae</taxon>
        <taxon>Capsicum</taxon>
    </lineage>
</organism>
<comment type="caution">
    <text evidence="6">The sequence shown here is derived from an EMBL/GenBank/DDBJ whole genome shotgun (WGS) entry which is preliminary data.</text>
</comment>
<dbReference type="GO" id="GO:0008234">
    <property type="term" value="F:cysteine-type peptidase activity"/>
    <property type="evidence" value="ECO:0007669"/>
    <property type="project" value="InterPro"/>
</dbReference>
<dbReference type="AlphaFoldDB" id="A0A2G2YM97"/>
<evidence type="ECO:0000313" key="7">
    <source>
        <dbReference type="Proteomes" id="UP000222542"/>
    </source>
</evidence>
<evidence type="ECO:0000256" key="3">
    <source>
        <dbReference type="ARBA" id="ARBA00022801"/>
    </source>
</evidence>
<feature type="region of interest" description="Disordered" evidence="4">
    <location>
        <begin position="1"/>
        <end position="20"/>
    </location>
</feature>
<comment type="similarity">
    <text evidence="1">Belongs to the peptidase C48 family.</text>
</comment>
<keyword evidence="7" id="KW-1185">Reference proteome</keyword>
<evidence type="ECO:0000256" key="4">
    <source>
        <dbReference type="SAM" id="MobiDB-lite"/>
    </source>
</evidence>
<evidence type="ECO:0000256" key="1">
    <source>
        <dbReference type="ARBA" id="ARBA00005234"/>
    </source>
</evidence>
<sequence length="269" mass="30393">MTPKRKEIELSPSKGTSAAAQLHPPLYEFALQALSQSGAEDNEQGEEESFKRDNPNTNIPSAEELVKIFNIDRYHVDVIATVKEHNMTVDNPSTVSKDEEKVKPMKVFLNEECLVNIIKGFSIPAGLLWHLVDEVYIPINCGNEFHWVLAVVVLKDRRIRVCDSMSRRRHSRPSSEIQKLTKILPTYLDMSDFLDQKVRTDWLTIKAYRNKMANPFDVQYVDGIAQQIIGSLDCGPFVAAYAEYVSDGLQVPNDGLNAGLLRKIYVALL</sequence>
<feature type="domain" description="Ubiquitin-like protease family profile" evidence="5">
    <location>
        <begin position="1"/>
        <end position="245"/>
    </location>
</feature>
<dbReference type="GO" id="GO:0006508">
    <property type="term" value="P:proteolysis"/>
    <property type="evidence" value="ECO:0007669"/>
    <property type="project" value="UniProtKB-KW"/>
</dbReference>
<evidence type="ECO:0000313" key="6">
    <source>
        <dbReference type="EMBL" id="PHT70856.1"/>
    </source>
</evidence>
<dbReference type="InterPro" id="IPR038765">
    <property type="entry name" value="Papain-like_cys_pep_sf"/>
</dbReference>
<reference evidence="6 7" key="2">
    <citation type="journal article" date="2017" name="Genome Biol.">
        <title>New reference genome sequences of hot pepper reveal the massive evolution of plant disease-resistance genes by retroduplication.</title>
        <authorList>
            <person name="Kim S."/>
            <person name="Park J."/>
            <person name="Yeom S.I."/>
            <person name="Kim Y.M."/>
            <person name="Seo E."/>
            <person name="Kim K.T."/>
            <person name="Kim M.S."/>
            <person name="Lee J.M."/>
            <person name="Cheong K."/>
            <person name="Shin H.S."/>
            <person name="Kim S.B."/>
            <person name="Han K."/>
            <person name="Lee J."/>
            <person name="Park M."/>
            <person name="Lee H.A."/>
            <person name="Lee H.Y."/>
            <person name="Lee Y."/>
            <person name="Oh S."/>
            <person name="Lee J.H."/>
            <person name="Choi E."/>
            <person name="Choi E."/>
            <person name="Lee S.E."/>
            <person name="Jeon J."/>
            <person name="Kim H."/>
            <person name="Choi G."/>
            <person name="Song H."/>
            <person name="Lee J."/>
            <person name="Lee S.C."/>
            <person name="Kwon J.K."/>
            <person name="Lee H.Y."/>
            <person name="Koo N."/>
            <person name="Hong Y."/>
            <person name="Kim R.W."/>
            <person name="Kang W.H."/>
            <person name="Huh J.H."/>
            <person name="Kang B.C."/>
            <person name="Yang T.J."/>
            <person name="Lee Y.H."/>
            <person name="Bennetzen J.L."/>
            <person name="Choi D."/>
        </authorList>
    </citation>
    <scope>NUCLEOTIDE SEQUENCE [LARGE SCALE GENOMIC DNA]</scope>
    <source>
        <strain evidence="7">cv. CM334</strain>
    </source>
</reference>
<dbReference type="Proteomes" id="UP000222542">
    <property type="component" value="Unassembled WGS sequence"/>
</dbReference>
<gene>
    <name evidence="6" type="ORF">T459_25960</name>
</gene>
<dbReference type="Gene3D" id="3.40.395.10">
    <property type="entry name" value="Adenoviral Proteinase, Chain A"/>
    <property type="match status" value="1"/>
</dbReference>